<evidence type="ECO:0008006" key="4">
    <source>
        <dbReference type="Google" id="ProtNLM"/>
    </source>
</evidence>
<dbReference type="Proteomes" id="UP000092583">
    <property type="component" value="Unassembled WGS sequence"/>
</dbReference>
<name>A0A1B9INS4_9TREE</name>
<dbReference type="InterPro" id="IPR053714">
    <property type="entry name" value="Iso_Racemase_Enz_sf"/>
</dbReference>
<dbReference type="AlphaFoldDB" id="A0A1B9INS4"/>
<proteinExistence type="inferred from homology"/>
<dbReference type="STRING" id="1331196.A0A1B9INS4"/>
<reference evidence="2 3" key="1">
    <citation type="submission" date="2013-07" db="EMBL/GenBank/DDBJ databases">
        <title>The Genome Sequence of Kwoniella mangroviensis CBS10435.</title>
        <authorList>
            <consortium name="The Broad Institute Genome Sequencing Platform"/>
            <person name="Cuomo C."/>
            <person name="Litvintseva A."/>
            <person name="Chen Y."/>
            <person name="Heitman J."/>
            <person name="Sun S."/>
            <person name="Springer D."/>
            <person name="Dromer F."/>
            <person name="Young S.K."/>
            <person name="Zeng Q."/>
            <person name="Gargeya S."/>
            <person name="Fitzgerald M."/>
            <person name="Abouelleil A."/>
            <person name="Alvarado L."/>
            <person name="Berlin A.M."/>
            <person name="Chapman S.B."/>
            <person name="Dewar J."/>
            <person name="Goldberg J."/>
            <person name="Griggs A."/>
            <person name="Gujja S."/>
            <person name="Hansen M."/>
            <person name="Howarth C."/>
            <person name="Imamovic A."/>
            <person name="Larimer J."/>
            <person name="McCowan C."/>
            <person name="Murphy C."/>
            <person name="Pearson M."/>
            <person name="Priest M."/>
            <person name="Roberts A."/>
            <person name="Saif S."/>
            <person name="Shea T."/>
            <person name="Sykes S."/>
            <person name="Wortman J."/>
            <person name="Nusbaum C."/>
            <person name="Birren B."/>
        </authorList>
    </citation>
    <scope>NUCLEOTIDE SEQUENCE [LARGE SCALE GENOMIC DNA]</scope>
    <source>
        <strain evidence="2 3">CBS 10435</strain>
    </source>
</reference>
<dbReference type="SUPFAM" id="SSF53681">
    <property type="entry name" value="Aspartate/glutamate racemase"/>
    <property type="match status" value="1"/>
</dbReference>
<sequence length="238" mass="25444">MFTKHESLSILVVNPNSSSSITHAIERSLRPHVPSNTIVDFFNPSIGPAGISDEATARSSCEACMTELPPILHKYDGVLVACFSEHLLITELRIYASEKGILLSVLGIYHAGVATAMLQTTRKFGIIATGTGIKTNLIEATAKFLGSTDSNRFAGPITTGLSVVELQEGDQAKVERNMKATTKGLVKAGAEVIVLGCGGMCGMEHWIREAAYEEGKEIKVVDGARMGLQMIVALIRGQ</sequence>
<organism evidence="2 3">
    <name type="scientific">Kwoniella mangroviensis CBS 10435</name>
    <dbReference type="NCBI Taxonomy" id="1331196"/>
    <lineage>
        <taxon>Eukaryota</taxon>
        <taxon>Fungi</taxon>
        <taxon>Dikarya</taxon>
        <taxon>Basidiomycota</taxon>
        <taxon>Agaricomycotina</taxon>
        <taxon>Tremellomycetes</taxon>
        <taxon>Tremellales</taxon>
        <taxon>Cryptococcaceae</taxon>
        <taxon>Kwoniella</taxon>
    </lineage>
</organism>
<protein>
    <recommendedName>
        <fullName evidence="4">DCG1-like protein</fullName>
    </recommendedName>
</protein>
<dbReference type="InterPro" id="IPR001920">
    <property type="entry name" value="Asp/Glu_race"/>
</dbReference>
<accession>A0A1B9INS4</accession>
<evidence type="ECO:0000313" key="3">
    <source>
        <dbReference type="Proteomes" id="UP000092583"/>
    </source>
</evidence>
<dbReference type="GO" id="GO:0047661">
    <property type="term" value="F:amino-acid racemase activity"/>
    <property type="evidence" value="ECO:0007669"/>
    <property type="project" value="InterPro"/>
</dbReference>
<dbReference type="OrthoDB" id="412018at2759"/>
<dbReference type="Pfam" id="PF01177">
    <property type="entry name" value="Asp_Glu_race"/>
    <property type="match status" value="1"/>
</dbReference>
<dbReference type="InterPro" id="IPR015942">
    <property type="entry name" value="Asp/Glu/hydantoin_racemase"/>
</dbReference>
<comment type="similarity">
    <text evidence="1">Belongs to the HyuE racemase family.</text>
</comment>
<evidence type="ECO:0000256" key="1">
    <source>
        <dbReference type="ARBA" id="ARBA00038414"/>
    </source>
</evidence>
<dbReference type="Gene3D" id="3.40.50.12500">
    <property type="match status" value="1"/>
</dbReference>
<keyword evidence="3" id="KW-1185">Reference proteome</keyword>
<reference evidence="3" key="2">
    <citation type="submission" date="2013-12" db="EMBL/GenBank/DDBJ databases">
        <title>Evolution of pathogenesis and genome organization in the Tremellales.</title>
        <authorList>
            <person name="Cuomo C."/>
            <person name="Litvintseva A."/>
            <person name="Heitman J."/>
            <person name="Chen Y."/>
            <person name="Sun S."/>
            <person name="Springer D."/>
            <person name="Dromer F."/>
            <person name="Young S."/>
            <person name="Zeng Q."/>
            <person name="Chapman S."/>
            <person name="Gujja S."/>
            <person name="Saif S."/>
            <person name="Birren B."/>
        </authorList>
    </citation>
    <scope>NUCLEOTIDE SEQUENCE [LARGE SCALE GENOMIC DNA]</scope>
    <source>
        <strain evidence="3">CBS 10435</strain>
    </source>
</reference>
<gene>
    <name evidence="2" type="ORF">L486_04642</name>
</gene>
<dbReference type="PANTHER" id="PTHR28047:SF5">
    <property type="entry name" value="PROTEIN DCG1"/>
    <property type="match status" value="1"/>
</dbReference>
<dbReference type="EMBL" id="KI669463">
    <property type="protein sequence ID" value="OCF57187.1"/>
    <property type="molecule type" value="Genomic_DNA"/>
</dbReference>
<dbReference type="InterPro" id="IPR052186">
    <property type="entry name" value="Hydantoin_racemase-like"/>
</dbReference>
<dbReference type="PANTHER" id="PTHR28047">
    <property type="entry name" value="PROTEIN DCG1"/>
    <property type="match status" value="1"/>
</dbReference>
<evidence type="ECO:0000313" key="2">
    <source>
        <dbReference type="EMBL" id="OCF57187.1"/>
    </source>
</evidence>